<accession>A0A8T0E6K8</accession>
<name>A0A8T0E6K8_ARGBR</name>
<keyword evidence="2" id="KW-1185">Reference proteome</keyword>
<evidence type="ECO:0000313" key="1">
    <source>
        <dbReference type="EMBL" id="KAF8766978.1"/>
    </source>
</evidence>
<sequence>MLSNYALSYVDHSKPNMTCDIYSQLLNFTVETIAAPGILPAEADDVEEGGVLFPSHRSRVKRIAVHPAVNITPPALGQSPVAYKRFLQKAILFLCS</sequence>
<dbReference type="EMBL" id="JABXBU010002230">
    <property type="protein sequence ID" value="KAF8766978.1"/>
    <property type="molecule type" value="Genomic_DNA"/>
</dbReference>
<organism evidence="1 2">
    <name type="scientific">Argiope bruennichi</name>
    <name type="common">Wasp spider</name>
    <name type="synonym">Aranea bruennichi</name>
    <dbReference type="NCBI Taxonomy" id="94029"/>
    <lineage>
        <taxon>Eukaryota</taxon>
        <taxon>Metazoa</taxon>
        <taxon>Ecdysozoa</taxon>
        <taxon>Arthropoda</taxon>
        <taxon>Chelicerata</taxon>
        <taxon>Arachnida</taxon>
        <taxon>Araneae</taxon>
        <taxon>Araneomorphae</taxon>
        <taxon>Entelegynae</taxon>
        <taxon>Araneoidea</taxon>
        <taxon>Araneidae</taxon>
        <taxon>Argiope</taxon>
    </lineage>
</organism>
<protein>
    <submittedName>
        <fullName evidence="1">Uncharacterized protein</fullName>
    </submittedName>
</protein>
<reference evidence="1" key="2">
    <citation type="submission" date="2020-06" db="EMBL/GenBank/DDBJ databases">
        <authorList>
            <person name="Sheffer M."/>
        </authorList>
    </citation>
    <scope>NUCLEOTIDE SEQUENCE</scope>
</reference>
<reference evidence="1" key="1">
    <citation type="journal article" date="2020" name="bioRxiv">
        <title>Chromosome-level reference genome of the European wasp spider Argiope bruennichi: a resource for studies on range expansion and evolutionary adaptation.</title>
        <authorList>
            <person name="Sheffer M.M."/>
            <person name="Hoppe A."/>
            <person name="Krehenwinkel H."/>
            <person name="Uhl G."/>
            <person name="Kuss A.W."/>
            <person name="Jensen L."/>
            <person name="Jensen C."/>
            <person name="Gillespie R.G."/>
            <person name="Hoff K.J."/>
            <person name="Prost S."/>
        </authorList>
    </citation>
    <scope>NUCLEOTIDE SEQUENCE</scope>
</reference>
<dbReference type="AlphaFoldDB" id="A0A8T0E6K8"/>
<gene>
    <name evidence="1" type="ORF">HNY73_019992</name>
</gene>
<proteinExistence type="predicted"/>
<dbReference type="Proteomes" id="UP000807504">
    <property type="component" value="Unassembled WGS sequence"/>
</dbReference>
<evidence type="ECO:0000313" key="2">
    <source>
        <dbReference type="Proteomes" id="UP000807504"/>
    </source>
</evidence>
<comment type="caution">
    <text evidence="1">The sequence shown here is derived from an EMBL/GenBank/DDBJ whole genome shotgun (WGS) entry which is preliminary data.</text>
</comment>